<dbReference type="STRING" id="7994.ENSAMXP00000050444"/>
<reference evidence="2" key="1">
    <citation type="submission" date="2013-03" db="EMBL/GenBank/DDBJ databases">
        <authorList>
            <person name="Jeffery W."/>
            <person name="Warren W."/>
            <person name="Wilson R.K."/>
        </authorList>
    </citation>
    <scope>NUCLEOTIDE SEQUENCE</scope>
    <source>
        <strain evidence="2">female</strain>
    </source>
</reference>
<dbReference type="SUPFAM" id="SSF52540">
    <property type="entry name" value="P-loop containing nucleoside triphosphate hydrolases"/>
    <property type="match status" value="1"/>
</dbReference>
<accession>A0A3B1K9X3</accession>
<proteinExistence type="predicted"/>
<dbReference type="InterPro" id="IPR027417">
    <property type="entry name" value="P-loop_NTPase"/>
</dbReference>
<dbReference type="Ensembl" id="ENSAMXT00000051339.1">
    <property type="protein sequence ID" value="ENSAMXP00000050444.1"/>
    <property type="gene ID" value="ENSAMXG00000038018.1"/>
</dbReference>
<reference evidence="1" key="3">
    <citation type="submission" date="2025-08" db="UniProtKB">
        <authorList>
            <consortium name="Ensembl"/>
        </authorList>
    </citation>
    <scope>IDENTIFICATION</scope>
</reference>
<protein>
    <submittedName>
        <fullName evidence="1">Uncharacterized protein</fullName>
    </submittedName>
</protein>
<organism evidence="1 2">
    <name type="scientific">Astyanax mexicanus</name>
    <name type="common">Blind cave fish</name>
    <name type="synonym">Astyanax fasciatus mexicanus</name>
    <dbReference type="NCBI Taxonomy" id="7994"/>
    <lineage>
        <taxon>Eukaryota</taxon>
        <taxon>Metazoa</taxon>
        <taxon>Chordata</taxon>
        <taxon>Craniata</taxon>
        <taxon>Vertebrata</taxon>
        <taxon>Euteleostomi</taxon>
        <taxon>Actinopterygii</taxon>
        <taxon>Neopterygii</taxon>
        <taxon>Teleostei</taxon>
        <taxon>Ostariophysi</taxon>
        <taxon>Characiformes</taxon>
        <taxon>Characoidei</taxon>
        <taxon>Acestrorhamphidae</taxon>
        <taxon>Acestrorhamphinae</taxon>
        <taxon>Astyanax</taxon>
    </lineage>
</organism>
<dbReference type="Proteomes" id="UP000018467">
    <property type="component" value="Unassembled WGS sequence"/>
</dbReference>
<reference evidence="2" key="2">
    <citation type="journal article" date="2014" name="Nat. Commun.">
        <title>The cavefish genome reveals candidate genes for eye loss.</title>
        <authorList>
            <person name="McGaugh S.E."/>
            <person name="Gross J.B."/>
            <person name="Aken B."/>
            <person name="Blin M."/>
            <person name="Borowsky R."/>
            <person name="Chalopin D."/>
            <person name="Hinaux H."/>
            <person name="Jeffery W.R."/>
            <person name="Keene A."/>
            <person name="Ma L."/>
            <person name="Minx P."/>
            <person name="Murphy D."/>
            <person name="O'Quin K.E."/>
            <person name="Retaux S."/>
            <person name="Rohner N."/>
            <person name="Searle S.M."/>
            <person name="Stahl B.A."/>
            <person name="Tabin C."/>
            <person name="Volff J.N."/>
            <person name="Yoshizawa M."/>
            <person name="Warren W.C."/>
        </authorList>
    </citation>
    <scope>NUCLEOTIDE SEQUENCE [LARGE SCALE GENOMIC DNA]</scope>
    <source>
        <strain evidence="2">female</strain>
    </source>
</reference>
<dbReference type="InParanoid" id="A0A3B1K9X3"/>
<dbReference type="AlphaFoldDB" id="A0A3B1K9X3"/>
<keyword evidence="2" id="KW-1185">Reference proteome</keyword>
<dbReference type="PRINTS" id="PR00449">
    <property type="entry name" value="RASTRNSFRMNG"/>
</dbReference>
<name>A0A3B1K9X3_ASTMX</name>
<dbReference type="Gene3D" id="3.40.50.300">
    <property type="entry name" value="P-loop containing nucleotide triphosphate hydrolases"/>
    <property type="match status" value="1"/>
</dbReference>
<dbReference type="Bgee" id="ENSAMXG00000038018">
    <property type="expression patterns" value="Expressed in intestine and 6 other cell types or tissues"/>
</dbReference>
<dbReference type="GeneTree" id="ENSGT00980000200651"/>
<sequence length="66" mass="7016">QAGPQRVFKVVFLGSSGVGKSSFIHHYCTGHFPNKMSATVGNRIDNARLLFSFSTTPATEGSVANS</sequence>
<evidence type="ECO:0000313" key="2">
    <source>
        <dbReference type="Proteomes" id="UP000018467"/>
    </source>
</evidence>
<dbReference type="Pfam" id="PF08477">
    <property type="entry name" value="Roc"/>
    <property type="match status" value="1"/>
</dbReference>
<reference evidence="1" key="4">
    <citation type="submission" date="2025-09" db="UniProtKB">
        <authorList>
            <consortium name="Ensembl"/>
        </authorList>
    </citation>
    <scope>IDENTIFICATION</scope>
</reference>
<evidence type="ECO:0000313" key="1">
    <source>
        <dbReference type="Ensembl" id="ENSAMXP00000050444.1"/>
    </source>
</evidence>